<protein>
    <submittedName>
        <fullName evidence="1">Uncharacterized protein</fullName>
    </submittedName>
</protein>
<sequence length="188" mass="21004">MTSFDITKSSLILRINIKANMTTTSQLHRSTTYLSVAIINGDSMGGTGWQMTSPKCLSLIELGQQSCLCICFIFPSYITTYTLHLLLNHGVVVSSLVDVMCNIACVTVTLKEDFRNGVSLVQHLIAEVSEILANDTVDKTGLWKNKLTDQLLELFDFLPQVIQDICFLKEIHMEIFSGVTVMEKLQFC</sequence>
<dbReference type="EMBL" id="OX451737">
    <property type="protein sequence ID" value="CAI8600994.1"/>
    <property type="molecule type" value="Genomic_DNA"/>
</dbReference>
<evidence type="ECO:0000313" key="2">
    <source>
        <dbReference type="Proteomes" id="UP001157006"/>
    </source>
</evidence>
<name>A0AAV0ZTB3_VICFA</name>
<gene>
    <name evidence="1" type="ORF">VFH_II250800</name>
</gene>
<proteinExistence type="predicted"/>
<organism evidence="1 2">
    <name type="scientific">Vicia faba</name>
    <name type="common">Broad bean</name>
    <name type="synonym">Faba vulgaris</name>
    <dbReference type="NCBI Taxonomy" id="3906"/>
    <lineage>
        <taxon>Eukaryota</taxon>
        <taxon>Viridiplantae</taxon>
        <taxon>Streptophyta</taxon>
        <taxon>Embryophyta</taxon>
        <taxon>Tracheophyta</taxon>
        <taxon>Spermatophyta</taxon>
        <taxon>Magnoliopsida</taxon>
        <taxon>eudicotyledons</taxon>
        <taxon>Gunneridae</taxon>
        <taxon>Pentapetalae</taxon>
        <taxon>rosids</taxon>
        <taxon>fabids</taxon>
        <taxon>Fabales</taxon>
        <taxon>Fabaceae</taxon>
        <taxon>Papilionoideae</taxon>
        <taxon>50 kb inversion clade</taxon>
        <taxon>NPAAA clade</taxon>
        <taxon>Hologalegina</taxon>
        <taxon>IRL clade</taxon>
        <taxon>Fabeae</taxon>
        <taxon>Vicia</taxon>
    </lineage>
</organism>
<accession>A0AAV0ZTB3</accession>
<keyword evidence="2" id="KW-1185">Reference proteome</keyword>
<dbReference type="AlphaFoldDB" id="A0AAV0ZTB3"/>
<reference evidence="1 2" key="1">
    <citation type="submission" date="2023-01" db="EMBL/GenBank/DDBJ databases">
        <authorList>
            <person name="Kreplak J."/>
        </authorList>
    </citation>
    <scope>NUCLEOTIDE SEQUENCE [LARGE SCALE GENOMIC DNA]</scope>
</reference>
<evidence type="ECO:0000313" key="1">
    <source>
        <dbReference type="EMBL" id="CAI8600994.1"/>
    </source>
</evidence>
<dbReference type="Proteomes" id="UP001157006">
    <property type="component" value="Chromosome 2"/>
</dbReference>